<dbReference type="EMBL" id="GBRH01179270">
    <property type="protein sequence ID" value="JAE18626.1"/>
    <property type="molecule type" value="Transcribed_RNA"/>
</dbReference>
<evidence type="ECO:0000313" key="1">
    <source>
        <dbReference type="EMBL" id="JAE18626.1"/>
    </source>
</evidence>
<reference evidence="1" key="2">
    <citation type="journal article" date="2015" name="Data Brief">
        <title>Shoot transcriptome of the giant reed, Arundo donax.</title>
        <authorList>
            <person name="Barrero R.A."/>
            <person name="Guerrero F.D."/>
            <person name="Moolhuijzen P."/>
            <person name="Goolsby J.A."/>
            <person name="Tidwell J."/>
            <person name="Bellgard S.E."/>
            <person name="Bellgard M.I."/>
        </authorList>
    </citation>
    <scope>NUCLEOTIDE SEQUENCE</scope>
    <source>
        <tissue evidence="1">Shoot tissue taken approximately 20 cm above the soil surface</tissue>
    </source>
</reference>
<dbReference type="AlphaFoldDB" id="A0A0A9G7Y3"/>
<name>A0A0A9G7Y3_ARUDO</name>
<reference evidence="1" key="1">
    <citation type="submission" date="2014-09" db="EMBL/GenBank/DDBJ databases">
        <authorList>
            <person name="Magalhaes I.L.F."/>
            <person name="Oliveira U."/>
            <person name="Santos F.R."/>
            <person name="Vidigal T.H.D.A."/>
            <person name="Brescovit A.D."/>
            <person name="Santos A.J."/>
        </authorList>
    </citation>
    <scope>NUCLEOTIDE SEQUENCE</scope>
    <source>
        <tissue evidence="1">Shoot tissue taken approximately 20 cm above the soil surface</tissue>
    </source>
</reference>
<accession>A0A0A9G7Y3</accession>
<protein>
    <submittedName>
        <fullName evidence="1">Uncharacterized protein</fullName>
    </submittedName>
</protein>
<sequence>MQTLQHPWLHLHKPHLFGKLDQTPYQKCKRSVQPDPVVDPCTRLSGYRRTPMLLHPSQSAPFCLMAAPSL</sequence>
<organism evidence="1">
    <name type="scientific">Arundo donax</name>
    <name type="common">Giant reed</name>
    <name type="synonym">Donax arundinaceus</name>
    <dbReference type="NCBI Taxonomy" id="35708"/>
    <lineage>
        <taxon>Eukaryota</taxon>
        <taxon>Viridiplantae</taxon>
        <taxon>Streptophyta</taxon>
        <taxon>Embryophyta</taxon>
        <taxon>Tracheophyta</taxon>
        <taxon>Spermatophyta</taxon>
        <taxon>Magnoliopsida</taxon>
        <taxon>Liliopsida</taxon>
        <taxon>Poales</taxon>
        <taxon>Poaceae</taxon>
        <taxon>PACMAD clade</taxon>
        <taxon>Arundinoideae</taxon>
        <taxon>Arundineae</taxon>
        <taxon>Arundo</taxon>
    </lineage>
</organism>
<proteinExistence type="predicted"/>